<protein>
    <submittedName>
        <fullName evidence="7">LysE family amino acid efflux protein</fullName>
    </submittedName>
</protein>
<evidence type="ECO:0000313" key="7">
    <source>
        <dbReference type="EMBL" id="AIC29294.1"/>
    </source>
</evidence>
<feature type="transmembrane region" description="Helical" evidence="6">
    <location>
        <begin position="120"/>
        <end position="140"/>
    </location>
</feature>
<dbReference type="EMBL" id="CP006986">
    <property type="protein sequence ID" value="AIC29294.1"/>
    <property type="molecule type" value="Genomic_DNA"/>
</dbReference>
<organism evidence="7 8">
    <name type="scientific">Rhizobium etli bv. mimosae str. IE4771</name>
    <dbReference type="NCBI Taxonomy" id="1432050"/>
    <lineage>
        <taxon>Bacteria</taxon>
        <taxon>Pseudomonadati</taxon>
        <taxon>Pseudomonadota</taxon>
        <taxon>Alphaproteobacteria</taxon>
        <taxon>Hyphomicrobiales</taxon>
        <taxon>Rhizobiaceae</taxon>
        <taxon>Rhizobium/Agrobacterium group</taxon>
        <taxon>Rhizobium</taxon>
    </lineage>
</organism>
<dbReference type="AlphaFoldDB" id="A0A060I6A7"/>
<dbReference type="Pfam" id="PF01810">
    <property type="entry name" value="LysE"/>
    <property type="match status" value="1"/>
</dbReference>
<keyword evidence="2" id="KW-1003">Cell membrane</keyword>
<reference evidence="7 8" key="1">
    <citation type="submission" date="2013-12" db="EMBL/GenBank/DDBJ databases">
        <title>Complete genome sequence of Rhizobium etli bv. mimosae IE4771.</title>
        <authorList>
            <person name="Bustos P."/>
            <person name="Santamaria R.I."/>
            <person name="Lozano L."/>
            <person name="Ormeno-Orrillo E."/>
            <person name="Rogel M.A."/>
            <person name="Romero D."/>
            <person name="Cevallos M.A."/>
            <person name="Martinez-Romero E."/>
            <person name="Gonzalez V."/>
        </authorList>
    </citation>
    <scope>NUCLEOTIDE SEQUENCE [LARGE SCALE GENOMIC DNA]</scope>
    <source>
        <strain evidence="7 8">IE4771</strain>
    </source>
</reference>
<feature type="transmembrane region" description="Helical" evidence="6">
    <location>
        <begin position="40"/>
        <end position="61"/>
    </location>
</feature>
<evidence type="ECO:0000256" key="1">
    <source>
        <dbReference type="ARBA" id="ARBA00004651"/>
    </source>
</evidence>
<keyword evidence="5 6" id="KW-0472">Membrane</keyword>
<dbReference type="PANTHER" id="PTHR30086">
    <property type="entry name" value="ARGININE EXPORTER PROTEIN ARGO"/>
    <property type="match status" value="1"/>
</dbReference>
<sequence>MTQSLLFGAFLAALFYVLIPGPAFLQLLGIGAGQGRKAGAFFMMGHLVGDLIWSSLALIAIVGAKTIGTFVFDLLGLAYLAWIGWSAVNARPKAEGQPLVMVERPFRRGLIFGVTNPKGYPVALATFTALVAGSAGALHFEALPVLLGVSFVGFVTADIILIGIIGAGVVRRFYLRPRTADRALLRRPLHGLCRPGAMARDARPHRLAQGLIQPSRKLTIDFSV</sequence>
<proteinExistence type="predicted"/>
<dbReference type="Proteomes" id="UP000027180">
    <property type="component" value="Chromosome"/>
</dbReference>
<dbReference type="GO" id="GO:0015171">
    <property type="term" value="F:amino acid transmembrane transporter activity"/>
    <property type="evidence" value="ECO:0007669"/>
    <property type="project" value="TreeGrafter"/>
</dbReference>
<dbReference type="KEGG" id="rei:IE4771_CH04245"/>
<name>A0A060I6A7_RHIET</name>
<evidence type="ECO:0000256" key="3">
    <source>
        <dbReference type="ARBA" id="ARBA00022692"/>
    </source>
</evidence>
<dbReference type="InterPro" id="IPR001123">
    <property type="entry name" value="LeuE-type"/>
</dbReference>
<evidence type="ECO:0000313" key="8">
    <source>
        <dbReference type="Proteomes" id="UP000027180"/>
    </source>
</evidence>
<evidence type="ECO:0000256" key="2">
    <source>
        <dbReference type="ARBA" id="ARBA00022475"/>
    </source>
</evidence>
<feature type="transmembrane region" description="Helical" evidence="6">
    <location>
        <begin position="6"/>
        <end position="28"/>
    </location>
</feature>
<feature type="transmembrane region" description="Helical" evidence="6">
    <location>
        <begin position="146"/>
        <end position="170"/>
    </location>
</feature>
<comment type="subcellular location">
    <subcellularLocation>
        <location evidence="1">Cell membrane</location>
        <topology evidence="1">Multi-pass membrane protein</topology>
    </subcellularLocation>
</comment>
<dbReference type="PANTHER" id="PTHR30086:SF20">
    <property type="entry name" value="ARGININE EXPORTER PROTEIN ARGO-RELATED"/>
    <property type="match status" value="1"/>
</dbReference>
<evidence type="ECO:0000256" key="6">
    <source>
        <dbReference type="SAM" id="Phobius"/>
    </source>
</evidence>
<evidence type="ECO:0000256" key="4">
    <source>
        <dbReference type="ARBA" id="ARBA00022989"/>
    </source>
</evidence>
<keyword evidence="4 6" id="KW-1133">Transmembrane helix</keyword>
<evidence type="ECO:0000256" key="5">
    <source>
        <dbReference type="ARBA" id="ARBA00023136"/>
    </source>
</evidence>
<accession>A0A060I6A7</accession>
<dbReference type="GO" id="GO:0005886">
    <property type="term" value="C:plasma membrane"/>
    <property type="evidence" value="ECO:0007669"/>
    <property type="project" value="UniProtKB-SubCell"/>
</dbReference>
<dbReference type="HOGENOM" id="CLU_1298881_0_0_5"/>
<keyword evidence="3 6" id="KW-0812">Transmembrane</keyword>
<gene>
    <name evidence="7" type="ORF">IE4771_CH04245</name>
</gene>
<feature type="transmembrane region" description="Helical" evidence="6">
    <location>
        <begin position="67"/>
        <end position="88"/>
    </location>
</feature>